<gene>
    <name evidence="1" type="ORF">I4F81_000167</name>
</gene>
<reference evidence="1" key="1">
    <citation type="submission" date="2019-11" db="EMBL/GenBank/DDBJ databases">
        <title>Nori genome reveals adaptations in red seaweeds to the harsh intertidal environment.</title>
        <authorList>
            <person name="Wang D."/>
            <person name="Mao Y."/>
        </authorList>
    </citation>
    <scope>NUCLEOTIDE SEQUENCE</scope>
    <source>
        <tissue evidence="1">Gametophyte</tissue>
    </source>
</reference>
<sequence length="1040" mass="107275">MEPDEEQPGAGPQDEGPHGPRADADDALPPGDGAASGDQADPRELSELEAAVHLKQGRLRGLLRHVGEARARRPQLPDGAALDAALAGLTAAAAAAAGAPHEAAPTTDGAVAAAGAALEAATTPAVAGATVWVDAHHPLDDDGILAQRARRAASLIESTSRGMARHVVEVEDRRGAAPGGRPCARCRHRSHKTGAATCPATALCGDKSPRAYDRGGDPAASDPLPAGVKCGSCGRARDNTLCGPAARRLLVSYPALMDATRNAMDALASSFDAACRHHEPHGNSLARWRGVVTTIVTHTARTVAVATRRLAWRVATKVVDAADAPACGDEQRGRRRAAVYTAARSCLERERDAPRAAHAAKLEALPSDVRAAALTEIADARARAQLAPAQGIPPLFPTGGAHAVERRWAQNIPYLLHVQVEGVVDKPFSLVPGKVATLHGYSTVTKARLGPLIQRAWLTHRELYDDVRRRGAAATAGLLGLETQRVAGSPTTQLEKQGFPAATVETLTVVSADPGKATVLTAVSSGPIAAAWGDRPCVRRRRLARSRLMAADALTRAALALDAVVWWAAALAPADAAAAGAAPAPAAAGARPGALPPLPARRKRKAGPGGAEQRQPPCGKAARTGPPRGGAAGGTASPAPPARPRSARTARGPAASLRRGAVRRLRAAAQRLAELQLPPATTPEVVAAHDTVRTGDAAAVLAASRQWMESRRQPQYRAVWGAAATAGQRKARVHQVIQPRRLGEAVARELTGGRLRRGINRSAVVVVVGQAATRGGATWLRRHIRRLCWMVDADEHNSSQACAGCRQQLAVVYALTAAPPPEPRGTLICGRRRGRRGRQGRPRAPPTAGWERTQPVRSAARRAACRAEGANMAAERAVKHPPPAGVVFRAPDAAGVWGVKRCVERACARRLVNCDVNAAANMGWKALRQMRQLPCHPFVRPQRVRRPVLEGGDDGEAAGATPAGRAVGGDGGRPPGAAVVAGATGDAGREGAVGPGGDGGARAAVVADTHTVASTELSGAAGAGDGAPAVAGGGGATFVA</sequence>
<accession>A0ACC3BI27</accession>
<organism evidence="1 2">
    <name type="scientific">Pyropia yezoensis</name>
    <name type="common">Susabi-nori</name>
    <name type="synonym">Porphyra yezoensis</name>
    <dbReference type="NCBI Taxonomy" id="2788"/>
    <lineage>
        <taxon>Eukaryota</taxon>
        <taxon>Rhodophyta</taxon>
        <taxon>Bangiophyceae</taxon>
        <taxon>Bangiales</taxon>
        <taxon>Bangiaceae</taxon>
        <taxon>Pyropia</taxon>
    </lineage>
</organism>
<comment type="caution">
    <text evidence="1">The sequence shown here is derived from an EMBL/GenBank/DDBJ whole genome shotgun (WGS) entry which is preliminary data.</text>
</comment>
<name>A0ACC3BI27_PYRYE</name>
<proteinExistence type="predicted"/>
<evidence type="ECO:0000313" key="1">
    <source>
        <dbReference type="EMBL" id="KAK1857550.1"/>
    </source>
</evidence>
<dbReference type="Proteomes" id="UP000798662">
    <property type="component" value="Chromosome 1"/>
</dbReference>
<keyword evidence="2" id="KW-1185">Reference proteome</keyword>
<evidence type="ECO:0000313" key="2">
    <source>
        <dbReference type="Proteomes" id="UP000798662"/>
    </source>
</evidence>
<dbReference type="EMBL" id="CM020618">
    <property type="protein sequence ID" value="KAK1857550.1"/>
    <property type="molecule type" value="Genomic_DNA"/>
</dbReference>
<protein>
    <submittedName>
        <fullName evidence="1">Uncharacterized protein</fullName>
    </submittedName>
</protein>